<reference evidence="3" key="2">
    <citation type="submission" date="2023-06" db="EMBL/GenBank/DDBJ databases">
        <authorList>
            <consortium name="Lawrence Berkeley National Laboratory"/>
            <person name="Mondo S.J."/>
            <person name="Hensen N."/>
            <person name="Bonometti L."/>
            <person name="Westerberg I."/>
            <person name="Brannstrom I.O."/>
            <person name="Guillou S."/>
            <person name="Cros-Aarteil S."/>
            <person name="Calhoun S."/>
            <person name="Haridas S."/>
            <person name="Kuo A."/>
            <person name="Pangilinan J."/>
            <person name="Riley R."/>
            <person name="Labutti K."/>
            <person name="Andreopoulos B."/>
            <person name="Lipzen A."/>
            <person name="Chen C."/>
            <person name="Yanf M."/>
            <person name="Daum C."/>
            <person name="Ng V."/>
            <person name="Clum A."/>
            <person name="Steindorff A."/>
            <person name="Ohm R."/>
            <person name="Martin F."/>
            <person name="Silar P."/>
            <person name="Natvig D."/>
            <person name="Lalanne C."/>
            <person name="Gautier V."/>
            <person name="Ament-Velasquez S.L."/>
            <person name="Kruys A."/>
            <person name="Hutchinson M.I."/>
            <person name="Powell A.J."/>
            <person name="Barry K."/>
            <person name="Miller A.N."/>
            <person name="Grigoriev I.V."/>
            <person name="Debuchy R."/>
            <person name="Gladieux P."/>
            <person name="Thoren M.H."/>
            <person name="Johannesson H."/>
        </authorList>
    </citation>
    <scope>NUCLEOTIDE SEQUENCE</scope>
    <source>
        <strain evidence="3">CBS 333.67</strain>
    </source>
</reference>
<keyword evidence="2" id="KW-0472">Membrane</keyword>
<comment type="caution">
    <text evidence="3">The sequence shown here is derived from an EMBL/GenBank/DDBJ whole genome shotgun (WGS) entry which is preliminary data.</text>
</comment>
<dbReference type="RefSeq" id="XP_062722064.1">
    <property type="nucleotide sequence ID" value="XM_062867389.1"/>
</dbReference>
<dbReference type="EMBL" id="JAUDZG010000003">
    <property type="protein sequence ID" value="KAK3306284.1"/>
    <property type="molecule type" value="Genomic_DNA"/>
</dbReference>
<organism evidence="3 4">
    <name type="scientific">Chaetomium strumarium</name>
    <dbReference type="NCBI Taxonomy" id="1170767"/>
    <lineage>
        <taxon>Eukaryota</taxon>
        <taxon>Fungi</taxon>
        <taxon>Dikarya</taxon>
        <taxon>Ascomycota</taxon>
        <taxon>Pezizomycotina</taxon>
        <taxon>Sordariomycetes</taxon>
        <taxon>Sordariomycetidae</taxon>
        <taxon>Sordariales</taxon>
        <taxon>Chaetomiaceae</taxon>
        <taxon>Chaetomium</taxon>
    </lineage>
</organism>
<dbReference type="Proteomes" id="UP001273166">
    <property type="component" value="Unassembled WGS sequence"/>
</dbReference>
<evidence type="ECO:0000256" key="2">
    <source>
        <dbReference type="SAM" id="Phobius"/>
    </source>
</evidence>
<feature type="region of interest" description="Disordered" evidence="1">
    <location>
        <begin position="78"/>
        <end position="106"/>
    </location>
</feature>
<dbReference type="GeneID" id="87886218"/>
<accession>A0AAJ0GUG0</accession>
<evidence type="ECO:0000256" key="1">
    <source>
        <dbReference type="SAM" id="MobiDB-lite"/>
    </source>
</evidence>
<feature type="compositionally biased region" description="Basic and acidic residues" evidence="1">
    <location>
        <begin position="96"/>
        <end position="106"/>
    </location>
</feature>
<keyword evidence="4" id="KW-1185">Reference proteome</keyword>
<gene>
    <name evidence="3" type="ORF">B0T15DRAFT_500994</name>
</gene>
<proteinExistence type="predicted"/>
<sequence>MPSTPNPGPATLLLMPTTEATEATSPTEYHNNGSKHAGYSDMIIFGVVVPLMAGWVQVGIVISAMSIWTCFSECRKRARGEPSWFDPSPTSARVRTGHESSSRLEA</sequence>
<keyword evidence="2" id="KW-1133">Transmembrane helix</keyword>
<dbReference type="AlphaFoldDB" id="A0AAJ0GUG0"/>
<feature type="transmembrane region" description="Helical" evidence="2">
    <location>
        <begin position="42"/>
        <end position="71"/>
    </location>
</feature>
<evidence type="ECO:0008006" key="5">
    <source>
        <dbReference type="Google" id="ProtNLM"/>
    </source>
</evidence>
<evidence type="ECO:0000313" key="3">
    <source>
        <dbReference type="EMBL" id="KAK3306284.1"/>
    </source>
</evidence>
<protein>
    <recommendedName>
        <fullName evidence="5">Transmembrane protein</fullName>
    </recommendedName>
</protein>
<evidence type="ECO:0000313" key="4">
    <source>
        <dbReference type="Proteomes" id="UP001273166"/>
    </source>
</evidence>
<name>A0AAJ0GUG0_9PEZI</name>
<keyword evidence="2" id="KW-0812">Transmembrane</keyword>
<reference evidence="3" key="1">
    <citation type="journal article" date="2023" name="Mol. Phylogenet. Evol.">
        <title>Genome-scale phylogeny and comparative genomics of the fungal order Sordariales.</title>
        <authorList>
            <person name="Hensen N."/>
            <person name="Bonometti L."/>
            <person name="Westerberg I."/>
            <person name="Brannstrom I.O."/>
            <person name="Guillou S."/>
            <person name="Cros-Aarteil S."/>
            <person name="Calhoun S."/>
            <person name="Haridas S."/>
            <person name="Kuo A."/>
            <person name="Mondo S."/>
            <person name="Pangilinan J."/>
            <person name="Riley R."/>
            <person name="LaButti K."/>
            <person name="Andreopoulos B."/>
            <person name="Lipzen A."/>
            <person name="Chen C."/>
            <person name="Yan M."/>
            <person name="Daum C."/>
            <person name="Ng V."/>
            <person name="Clum A."/>
            <person name="Steindorff A."/>
            <person name="Ohm R.A."/>
            <person name="Martin F."/>
            <person name="Silar P."/>
            <person name="Natvig D.O."/>
            <person name="Lalanne C."/>
            <person name="Gautier V."/>
            <person name="Ament-Velasquez S.L."/>
            <person name="Kruys A."/>
            <person name="Hutchinson M.I."/>
            <person name="Powell A.J."/>
            <person name="Barry K."/>
            <person name="Miller A.N."/>
            <person name="Grigoriev I.V."/>
            <person name="Debuchy R."/>
            <person name="Gladieux P."/>
            <person name="Hiltunen Thoren M."/>
            <person name="Johannesson H."/>
        </authorList>
    </citation>
    <scope>NUCLEOTIDE SEQUENCE</scope>
    <source>
        <strain evidence="3">CBS 333.67</strain>
    </source>
</reference>